<accession>A0A0B7MC64</accession>
<reference evidence="6" key="1">
    <citation type="submission" date="2015-01" db="EMBL/GenBank/DDBJ databases">
        <authorList>
            <person name="Manzoor Shahid"/>
            <person name="Zubair Saima"/>
        </authorList>
    </citation>
    <scope>NUCLEOTIDE SEQUENCE [LARGE SCALE GENOMIC DNA]</scope>
    <source>
        <strain evidence="6">Sp3</strain>
    </source>
</reference>
<dbReference type="Gene3D" id="3.40.1410.10">
    <property type="entry name" value="Chorismate lyase-like"/>
    <property type="match status" value="1"/>
</dbReference>
<dbReference type="SMART" id="SM00345">
    <property type="entry name" value="HTH_GNTR"/>
    <property type="match status" value="1"/>
</dbReference>
<keyword evidence="1" id="KW-0805">Transcription regulation</keyword>
<dbReference type="PANTHER" id="PTHR44846">
    <property type="entry name" value="MANNOSYL-D-GLYCERATE TRANSPORT/METABOLISM SYSTEM REPRESSOR MNGR-RELATED"/>
    <property type="match status" value="1"/>
</dbReference>
<evidence type="ECO:0000313" key="5">
    <source>
        <dbReference type="EMBL" id="CEO88134.1"/>
    </source>
</evidence>
<feature type="domain" description="HTH gntR-type" evidence="4">
    <location>
        <begin position="2"/>
        <end position="70"/>
    </location>
</feature>
<dbReference type="Pfam" id="PF07702">
    <property type="entry name" value="UTRA"/>
    <property type="match status" value="1"/>
</dbReference>
<sequence length="242" mass="27165">MQPLYHRIAEDMIERIKGGELKPGDMLPSESQLSAEYSTSKMTVRQGLSLLVRAGYLRSVPGKGNYVEHPRYDLLTMHFDEMDIVGDYPQGVKLLEATIVAPDPLVQDKLGLTEKDKVIVLKRLLYTETQLAAYDIKYMPYIKGKPLIEKEIQYIPFARMVAKHGELFSVKNEVTILAAAADQEVAPMLETSPGSPLLVIEQKLLSAEQKPIGWGKTYCLSDCMQLHAVSAQFIQDKKLLNL</sequence>
<evidence type="ECO:0000256" key="1">
    <source>
        <dbReference type="ARBA" id="ARBA00023015"/>
    </source>
</evidence>
<keyword evidence="3" id="KW-0804">Transcription</keyword>
<keyword evidence="2" id="KW-0238">DNA-binding</keyword>
<proteinExistence type="predicted"/>
<dbReference type="InterPro" id="IPR011663">
    <property type="entry name" value="UTRA"/>
</dbReference>
<evidence type="ECO:0000259" key="4">
    <source>
        <dbReference type="PROSITE" id="PS50949"/>
    </source>
</evidence>
<dbReference type="GO" id="GO:0003700">
    <property type="term" value="F:DNA-binding transcription factor activity"/>
    <property type="evidence" value="ECO:0007669"/>
    <property type="project" value="InterPro"/>
</dbReference>
<dbReference type="OrthoDB" id="457376at2"/>
<name>A0A0B7MC64_9FIRM</name>
<dbReference type="CDD" id="cd07377">
    <property type="entry name" value="WHTH_GntR"/>
    <property type="match status" value="1"/>
</dbReference>
<evidence type="ECO:0000313" key="6">
    <source>
        <dbReference type="Proteomes" id="UP000046155"/>
    </source>
</evidence>
<dbReference type="Proteomes" id="UP000046155">
    <property type="component" value="Unassembled WGS sequence"/>
</dbReference>
<dbReference type="RefSeq" id="WP_044664357.1">
    <property type="nucleotide sequence ID" value="NZ_CDRZ01000057.1"/>
</dbReference>
<protein>
    <submittedName>
        <fullName evidence="5">Transcriptional regulator, GntR family</fullName>
    </submittedName>
</protein>
<dbReference type="Pfam" id="PF00392">
    <property type="entry name" value="GntR"/>
    <property type="match status" value="1"/>
</dbReference>
<dbReference type="Gene3D" id="1.10.10.10">
    <property type="entry name" value="Winged helix-like DNA-binding domain superfamily/Winged helix DNA-binding domain"/>
    <property type="match status" value="1"/>
</dbReference>
<dbReference type="InterPro" id="IPR036390">
    <property type="entry name" value="WH_DNA-bd_sf"/>
</dbReference>
<dbReference type="PRINTS" id="PR00035">
    <property type="entry name" value="HTHGNTR"/>
</dbReference>
<dbReference type="EMBL" id="CDRZ01000057">
    <property type="protein sequence ID" value="CEO88134.1"/>
    <property type="molecule type" value="Genomic_DNA"/>
</dbReference>
<evidence type="ECO:0000256" key="3">
    <source>
        <dbReference type="ARBA" id="ARBA00023163"/>
    </source>
</evidence>
<dbReference type="PROSITE" id="PS50949">
    <property type="entry name" value="HTH_GNTR"/>
    <property type="match status" value="1"/>
</dbReference>
<dbReference type="InterPro" id="IPR036388">
    <property type="entry name" value="WH-like_DNA-bd_sf"/>
</dbReference>
<organism evidence="5 6">
    <name type="scientific">Syntrophaceticus schinkii</name>
    <dbReference type="NCBI Taxonomy" id="499207"/>
    <lineage>
        <taxon>Bacteria</taxon>
        <taxon>Bacillati</taxon>
        <taxon>Bacillota</taxon>
        <taxon>Clostridia</taxon>
        <taxon>Thermoanaerobacterales</taxon>
        <taxon>Thermoanaerobacterales Family III. Incertae Sedis</taxon>
        <taxon>Syntrophaceticus</taxon>
    </lineage>
</organism>
<dbReference type="PANTHER" id="PTHR44846:SF1">
    <property type="entry name" value="MANNOSYL-D-GLYCERATE TRANSPORT_METABOLISM SYSTEM REPRESSOR MNGR-RELATED"/>
    <property type="match status" value="1"/>
</dbReference>
<dbReference type="InterPro" id="IPR050679">
    <property type="entry name" value="Bact_HTH_transcr_reg"/>
</dbReference>
<dbReference type="AlphaFoldDB" id="A0A0B7MC64"/>
<dbReference type="InterPro" id="IPR028978">
    <property type="entry name" value="Chorismate_lyase_/UTRA_dom_sf"/>
</dbReference>
<gene>
    <name evidence="5" type="ORF">SSCH_150013</name>
</gene>
<dbReference type="SMART" id="SM00866">
    <property type="entry name" value="UTRA"/>
    <property type="match status" value="1"/>
</dbReference>
<keyword evidence="6" id="KW-1185">Reference proteome</keyword>
<dbReference type="GO" id="GO:0003677">
    <property type="term" value="F:DNA binding"/>
    <property type="evidence" value="ECO:0007669"/>
    <property type="project" value="UniProtKB-KW"/>
</dbReference>
<dbReference type="GO" id="GO:0045892">
    <property type="term" value="P:negative regulation of DNA-templated transcription"/>
    <property type="evidence" value="ECO:0007669"/>
    <property type="project" value="TreeGrafter"/>
</dbReference>
<dbReference type="InterPro" id="IPR000524">
    <property type="entry name" value="Tscrpt_reg_HTH_GntR"/>
</dbReference>
<dbReference type="SUPFAM" id="SSF46785">
    <property type="entry name" value="Winged helix' DNA-binding domain"/>
    <property type="match status" value="1"/>
</dbReference>
<dbReference type="SUPFAM" id="SSF64288">
    <property type="entry name" value="Chorismate lyase-like"/>
    <property type="match status" value="1"/>
</dbReference>
<evidence type="ECO:0000256" key="2">
    <source>
        <dbReference type="ARBA" id="ARBA00023125"/>
    </source>
</evidence>